<dbReference type="Pfam" id="PF01370">
    <property type="entry name" value="Epimerase"/>
    <property type="match status" value="1"/>
</dbReference>
<proteinExistence type="predicted"/>
<dbReference type="InterPro" id="IPR050177">
    <property type="entry name" value="Lipid_A_modif_metabolic_enz"/>
</dbReference>
<dbReference type="Proteomes" id="UP000053352">
    <property type="component" value="Unassembled WGS sequence"/>
</dbReference>
<evidence type="ECO:0000259" key="1">
    <source>
        <dbReference type="Pfam" id="PF01370"/>
    </source>
</evidence>
<evidence type="ECO:0000313" key="3">
    <source>
        <dbReference type="Proteomes" id="UP000053352"/>
    </source>
</evidence>
<feature type="domain" description="NAD-dependent epimerase/dehydratase" evidence="1">
    <location>
        <begin position="17"/>
        <end position="112"/>
    </location>
</feature>
<dbReference type="AlphaFoldDB" id="A0A0V8RRJ7"/>
<dbReference type="Gene3D" id="3.90.25.10">
    <property type="entry name" value="UDP-galactose 4-epimerase, domain 1"/>
    <property type="match status" value="1"/>
</dbReference>
<dbReference type="EMBL" id="LNTB01000002">
    <property type="protein sequence ID" value="KSW10748.1"/>
    <property type="molecule type" value="Genomic_DNA"/>
</dbReference>
<keyword evidence="3" id="KW-1185">Reference proteome</keyword>
<dbReference type="Gene3D" id="3.40.50.720">
    <property type="entry name" value="NAD(P)-binding Rossmann-like Domain"/>
    <property type="match status" value="1"/>
</dbReference>
<dbReference type="PANTHER" id="PTHR43245">
    <property type="entry name" value="BIFUNCTIONAL POLYMYXIN RESISTANCE PROTEIN ARNA"/>
    <property type="match status" value="1"/>
</dbReference>
<protein>
    <recommendedName>
        <fullName evidence="1">NAD-dependent epimerase/dehydratase domain-containing protein</fullName>
    </recommendedName>
</protein>
<organism evidence="2 3">
    <name type="scientific">Pyrodictium occultum</name>
    <dbReference type="NCBI Taxonomy" id="2309"/>
    <lineage>
        <taxon>Archaea</taxon>
        <taxon>Thermoproteota</taxon>
        <taxon>Thermoprotei</taxon>
        <taxon>Desulfurococcales</taxon>
        <taxon>Pyrodictiaceae</taxon>
        <taxon>Pyrodictium</taxon>
    </lineage>
</organism>
<sequence>MTWCSTTLPTPRLGTDGATKAAAETMVGVYAGLYGLQGLVLRYANIVGPRLRHGVIHDFIVKLRESPQRLEILGDGSQRKSYLHVADAVEATMAALDGLLRGGDALRVYNVGNRGWITVEEIARIVEEEMGLAGVEHVYRPATPGGRGWPRGTWSPCS</sequence>
<dbReference type="PANTHER" id="PTHR43245:SF23">
    <property type="entry name" value="NAD(P)-BINDING DOMAIN-CONTAINING PROTEIN"/>
    <property type="match status" value="1"/>
</dbReference>
<evidence type="ECO:0000313" key="2">
    <source>
        <dbReference type="EMBL" id="KSW10748.1"/>
    </source>
</evidence>
<comment type="caution">
    <text evidence="2">The sequence shown here is derived from an EMBL/GenBank/DDBJ whole genome shotgun (WGS) entry which is preliminary data.</text>
</comment>
<dbReference type="SUPFAM" id="SSF51735">
    <property type="entry name" value="NAD(P)-binding Rossmann-fold domains"/>
    <property type="match status" value="1"/>
</dbReference>
<reference evidence="2 3" key="1">
    <citation type="submission" date="2015-11" db="EMBL/GenBank/DDBJ databases">
        <title>Genome sequence of Pyrodictium occultum PL-19, a marine hyperthermophilic archaeon isolated from Volcano, Italy.</title>
        <authorList>
            <person name="Utturkar S."/>
            <person name="Huber H."/>
            <person name="Leptihn S."/>
            <person name="Brown S."/>
            <person name="Stetter K.O."/>
            <person name="Podar M."/>
        </authorList>
    </citation>
    <scope>NUCLEOTIDE SEQUENCE [LARGE SCALE GENOMIC DNA]</scope>
    <source>
        <strain evidence="2 3">PL-19</strain>
    </source>
</reference>
<accession>A0A0V8RRJ7</accession>
<dbReference type="InterPro" id="IPR001509">
    <property type="entry name" value="Epimerase_deHydtase"/>
</dbReference>
<dbReference type="InterPro" id="IPR036291">
    <property type="entry name" value="NAD(P)-bd_dom_sf"/>
</dbReference>
<dbReference type="STRING" id="2309.CF15_08175"/>
<name>A0A0V8RRJ7_PYROC</name>
<dbReference type="RefSeq" id="WP_275113636.1">
    <property type="nucleotide sequence ID" value="NZ_LNTB01000002.1"/>
</dbReference>
<gene>
    <name evidence="2" type="ORF">CF15_08175</name>
</gene>